<dbReference type="GO" id="GO:0009190">
    <property type="term" value="P:cyclic nucleotide biosynthetic process"/>
    <property type="evidence" value="ECO:0007669"/>
    <property type="project" value="InterPro"/>
</dbReference>
<sequence length="691" mass="77693">MPKVNQVVPIGGTQYDVKSTSGHHQQTPTHGSSTKDDTFSLTTMDRRFSVTTGKTLSDSVTSQTILKKQVFSSQTIVGLLEKIPLSLKLILVVVFAILSLCVFGALLIVNSVKQINSADQIQNLAEFSVLISDLVHCIQRERGSSSIYLGSSGTQFVKELSNYRNDTDVAVAAYLGRTVSLNAIISDSSSRYFLDASSNLDKIQFYINGLQAWRQRITNLNFTVAKVALDYYTNWNTAMLDTLIILSSQSSDSEFAMVQTVFNTLTELKELTGIKRAIGSNGFTAKALSTANYNYFLQIQAQGNLLDRHLKLLSSKDTYTFYQSTVMSTQEALNCQIMESYLIQNYQSATLYSSSQWFNNMTVFIDDMREVENYLREKTLAHASDLNRQATGSLVAFTVSTFFVTCLSTCIAIIFSKTIVGPWQRILALQEDTVYKFVPKEFLSILNKDKITDLKYGDYFEMELDVMFVDIRNYTGISENLQTKKIFKLLNKYLKNVGPIIRKHNGYIDKYLGDGFVALFLEPGHAVNAAIEIQLSLKLFNENLAHKYPHVAVGMGITRGMVAVGLIGESRRMDATIISDSKSLTPPLWSERAFFRKIGNIIVAGKSQAIQVFEVIPFDDSPKKSTKDLFEKAIDYMYDRDKFNIAEALSLLKQILTIDPEDELCKMRLFTAESLLKDSSQWSHCDRLTKK</sequence>
<feature type="region of interest" description="Disordered" evidence="1">
    <location>
        <begin position="15"/>
        <end position="37"/>
    </location>
</feature>
<dbReference type="EMBL" id="VFQX01000048">
    <property type="protein sequence ID" value="KAF0975078.1"/>
    <property type="molecule type" value="Genomic_DNA"/>
</dbReference>
<dbReference type="AlphaFoldDB" id="A0A6A5BLN3"/>
<dbReference type="Pfam" id="PF00211">
    <property type="entry name" value="Guanylate_cyc"/>
    <property type="match status" value="1"/>
</dbReference>
<evidence type="ECO:0000313" key="4">
    <source>
        <dbReference type="EMBL" id="KAF0975078.1"/>
    </source>
</evidence>
<feature type="compositionally biased region" description="Polar residues" evidence="1">
    <location>
        <begin position="16"/>
        <end position="32"/>
    </location>
</feature>
<feature type="transmembrane region" description="Helical" evidence="2">
    <location>
        <begin position="394"/>
        <end position="415"/>
    </location>
</feature>
<dbReference type="OrthoDB" id="60033at2759"/>
<dbReference type="PANTHER" id="PTHR43081:SF1">
    <property type="entry name" value="ADENYLATE CYCLASE, TERMINAL-DIFFERENTIATION SPECIFIC"/>
    <property type="match status" value="1"/>
</dbReference>
<name>A0A6A5BLN3_NAEFO</name>
<dbReference type="CDD" id="cd07302">
    <property type="entry name" value="CHD"/>
    <property type="match status" value="1"/>
</dbReference>
<keyword evidence="5" id="KW-1185">Reference proteome</keyword>
<dbReference type="InterPro" id="IPR013587">
    <property type="entry name" value="Nitrate/nitrite_sensing"/>
</dbReference>
<proteinExistence type="predicted"/>
<evidence type="ECO:0000256" key="2">
    <source>
        <dbReference type="SAM" id="Phobius"/>
    </source>
</evidence>
<dbReference type="PANTHER" id="PTHR43081">
    <property type="entry name" value="ADENYLATE CYCLASE, TERMINAL-DIFFERENTIATION SPECIFIC-RELATED"/>
    <property type="match status" value="1"/>
</dbReference>
<feature type="domain" description="Guanylate cyclase" evidence="3">
    <location>
        <begin position="465"/>
        <end position="589"/>
    </location>
</feature>
<dbReference type="PROSITE" id="PS50125">
    <property type="entry name" value="GUANYLATE_CYCLASE_2"/>
    <property type="match status" value="1"/>
</dbReference>
<dbReference type="SUPFAM" id="SSF55073">
    <property type="entry name" value="Nucleotide cyclase"/>
    <property type="match status" value="1"/>
</dbReference>
<keyword evidence="2" id="KW-0472">Membrane</keyword>
<dbReference type="Gene3D" id="3.30.70.1230">
    <property type="entry name" value="Nucleotide cyclase"/>
    <property type="match status" value="1"/>
</dbReference>
<evidence type="ECO:0000256" key="1">
    <source>
        <dbReference type="SAM" id="MobiDB-lite"/>
    </source>
</evidence>
<keyword evidence="2" id="KW-1133">Transmembrane helix</keyword>
<evidence type="ECO:0000313" key="5">
    <source>
        <dbReference type="Proteomes" id="UP000444721"/>
    </source>
</evidence>
<reference evidence="4 5" key="1">
    <citation type="journal article" date="2019" name="Sci. Rep.">
        <title>Nanopore sequencing improves the draft genome of the human pathogenic amoeba Naegleria fowleri.</title>
        <authorList>
            <person name="Liechti N."/>
            <person name="Schurch N."/>
            <person name="Bruggmann R."/>
            <person name="Wittwer M."/>
        </authorList>
    </citation>
    <scope>NUCLEOTIDE SEQUENCE [LARGE SCALE GENOMIC DNA]</scope>
    <source>
        <strain evidence="4 5">ATCC 30894</strain>
    </source>
</reference>
<dbReference type="VEuPathDB" id="AmoebaDB:FDP41_005831"/>
<dbReference type="InterPro" id="IPR050697">
    <property type="entry name" value="Adenylyl/Guanylyl_Cyclase_3/4"/>
</dbReference>
<keyword evidence="2" id="KW-0812">Transmembrane</keyword>
<dbReference type="Proteomes" id="UP000444721">
    <property type="component" value="Unassembled WGS sequence"/>
</dbReference>
<dbReference type="Pfam" id="PF08376">
    <property type="entry name" value="NIT"/>
    <property type="match status" value="1"/>
</dbReference>
<feature type="transmembrane region" description="Helical" evidence="2">
    <location>
        <begin position="89"/>
        <end position="109"/>
    </location>
</feature>
<organism evidence="4 5">
    <name type="scientific">Naegleria fowleri</name>
    <name type="common">Brain eating amoeba</name>
    <dbReference type="NCBI Taxonomy" id="5763"/>
    <lineage>
        <taxon>Eukaryota</taxon>
        <taxon>Discoba</taxon>
        <taxon>Heterolobosea</taxon>
        <taxon>Tetramitia</taxon>
        <taxon>Eutetramitia</taxon>
        <taxon>Vahlkampfiidae</taxon>
        <taxon>Naegleria</taxon>
    </lineage>
</organism>
<dbReference type="InterPro" id="IPR029787">
    <property type="entry name" value="Nucleotide_cyclase"/>
</dbReference>
<dbReference type="VEuPathDB" id="AmoebaDB:NfTy_044840"/>
<dbReference type="RefSeq" id="XP_044559791.1">
    <property type="nucleotide sequence ID" value="XM_044709399.1"/>
</dbReference>
<dbReference type="GeneID" id="68113049"/>
<dbReference type="VEuPathDB" id="AmoebaDB:NF0106160"/>
<dbReference type="VEuPathDB" id="AmoebaDB:NF0106170"/>
<dbReference type="OMA" id="TANYNYF"/>
<evidence type="ECO:0000259" key="3">
    <source>
        <dbReference type="PROSITE" id="PS50125"/>
    </source>
</evidence>
<accession>A0A6A5BLN3</accession>
<dbReference type="InterPro" id="IPR001054">
    <property type="entry name" value="A/G_cyclase"/>
</dbReference>
<dbReference type="GO" id="GO:0035556">
    <property type="term" value="P:intracellular signal transduction"/>
    <property type="evidence" value="ECO:0007669"/>
    <property type="project" value="InterPro"/>
</dbReference>
<comment type="caution">
    <text evidence="4">The sequence shown here is derived from an EMBL/GenBank/DDBJ whole genome shotgun (WGS) entry which is preliminary data.</text>
</comment>
<protein>
    <recommendedName>
        <fullName evidence="3">Guanylate cyclase domain-containing protein</fullName>
    </recommendedName>
</protein>
<gene>
    <name evidence="4" type="ORF">FDP41_005831</name>
</gene>